<evidence type="ECO:0000256" key="3">
    <source>
        <dbReference type="ARBA" id="ARBA00008388"/>
    </source>
</evidence>
<evidence type="ECO:0000256" key="2">
    <source>
        <dbReference type="ARBA" id="ARBA00004370"/>
    </source>
</evidence>
<keyword evidence="5 13" id="KW-0679">Respiratory chain</keyword>
<reference evidence="16 17" key="1">
    <citation type="submission" date="2011-10" db="EMBL/GenBank/DDBJ databases">
        <authorList>
            <person name="Genoscope - CEA"/>
        </authorList>
    </citation>
    <scope>NUCLEOTIDE SEQUENCE [LARGE SCALE GENOMIC DNA]</scope>
    <source>
        <strain evidence="16 17">RCC 1105</strain>
    </source>
</reference>
<evidence type="ECO:0000313" key="16">
    <source>
        <dbReference type="EMBL" id="CCO19359.1"/>
    </source>
</evidence>
<dbReference type="CDD" id="cd01053">
    <property type="entry name" value="AOX"/>
    <property type="match status" value="1"/>
</dbReference>
<evidence type="ECO:0000256" key="15">
    <source>
        <dbReference type="SAM" id="Phobius"/>
    </source>
</evidence>
<sequence length="393" mass="44908">MRTVCLSIGKSASASSFSRSRRTDENGRRWRRGGNDCKNNNNKSVAVVVKASSSQEKLYTPPKPLPEGPLISLERQANKLIVDSAVFVIDKLYEGRDYPRFYALETIARVPYFSFLSVLHLYESFGWWRRADYLKVHFAETMNEYHHLLIMEAMGGADSFKDRFFAQHVAVVYFWVAVLIYMVSPRMAYNLSEQVEEHAYATYDDFLKRKEEELKQTPACGVAVSYFQLGDLYLFDEFQTNVYEGLNKATNIRRPKIKNMYDVIENVRNDELEHVKTMSFCQKPGNLLRANSSVRVQKKAQEVCDGIENDENTKNGENNVDVNDDAQECDLIIASGQDLEGERSCEGVLDCVVKGFEERTTTSTSTISNSSRNINSRNKMVSNSVVEKREEKA</sequence>
<feature type="compositionally biased region" description="Low complexity" evidence="14">
    <location>
        <begin position="363"/>
        <end position="378"/>
    </location>
</feature>
<evidence type="ECO:0000256" key="9">
    <source>
        <dbReference type="ARBA" id="ARBA00022989"/>
    </source>
</evidence>
<dbReference type="PANTHER" id="PTHR31803:SF10">
    <property type="entry name" value="UBIQUINOL OXIDASE 4, CHLOROPLASTIC_CHROMOPLASTIC"/>
    <property type="match status" value="1"/>
</dbReference>
<dbReference type="Proteomes" id="UP000198341">
    <property type="component" value="Chromosome 13"/>
</dbReference>
<dbReference type="GO" id="GO:0016020">
    <property type="term" value="C:membrane"/>
    <property type="evidence" value="ECO:0007669"/>
    <property type="project" value="UniProtKB-SubCell"/>
</dbReference>
<dbReference type="KEGG" id="bpg:Bathy13g01840"/>
<keyword evidence="7 13" id="KW-0479">Metal-binding</keyword>
<dbReference type="GO" id="GO:0005739">
    <property type="term" value="C:mitochondrion"/>
    <property type="evidence" value="ECO:0007669"/>
    <property type="project" value="TreeGrafter"/>
</dbReference>
<evidence type="ECO:0000313" key="17">
    <source>
        <dbReference type="Proteomes" id="UP000198341"/>
    </source>
</evidence>
<evidence type="ECO:0000256" key="5">
    <source>
        <dbReference type="ARBA" id="ARBA00022660"/>
    </source>
</evidence>
<dbReference type="EMBL" id="FO082266">
    <property type="protein sequence ID" value="CCO19359.1"/>
    <property type="molecule type" value="Genomic_DNA"/>
</dbReference>
<dbReference type="AlphaFoldDB" id="K8EN05"/>
<dbReference type="EC" id="1.10.3.11" evidence="13"/>
<dbReference type="OrthoDB" id="4493at2759"/>
<evidence type="ECO:0000256" key="8">
    <source>
        <dbReference type="ARBA" id="ARBA00022982"/>
    </source>
</evidence>
<evidence type="ECO:0000256" key="1">
    <source>
        <dbReference type="ARBA" id="ARBA00001192"/>
    </source>
</evidence>
<dbReference type="GO" id="GO:0102721">
    <property type="term" value="F:ubiquinol:oxygen oxidoreductase activity"/>
    <property type="evidence" value="ECO:0007669"/>
    <property type="project" value="UniProtKB-EC"/>
</dbReference>
<gene>
    <name evidence="16" type="ordered locus">Bathy13g01840</name>
</gene>
<dbReference type="InterPro" id="IPR038659">
    <property type="entry name" value="AOX_sf"/>
</dbReference>
<comment type="similarity">
    <text evidence="3 13">Belongs to the alternative oxidase family.</text>
</comment>
<accession>K8EN05</accession>
<keyword evidence="11 13" id="KW-0408">Iron</keyword>
<keyword evidence="10 13" id="KW-0560">Oxidoreductase</keyword>
<dbReference type="Pfam" id="PF01786">
    <property type="entry name" value="AOX"/>
    <property type="match status" value="1"/>
</dbReference>
<dbReference type="InterPro" id="IPR002680">
    <property type="entry name" value="AOX"/>
</dbReference>
<dbReference type="GO" id="GO:0046872">
    <property type="term" value="F:metal ion binding"/>
    <property type="evidence" value="ECO:0007669"/>
    <property type="project" value="UniProtKB-UniRule"/>
</dbReference>
<evidence type="ECO:0000256" key="12">
    <source>
        <dbReference type="ARBA" id="ARBA00023136"/>
    </source>
</evidence>
<dbReference type="GeneID" id="19012136"/>
<proteinExistence type="inferred from homology"/>
<feature type="region of interest" description="Disordered" evidence="14">
    <location>
        <begin position="16"/>
        <end position="41"/>
    </location>
</feature>
<dbReference type="RefSeq" id="XP_007509556.1">
    <property type="nucleotide sequence ID" value="XM_007509494.1"/>
</dbReference>
<keyword evidence="4" id="KW-0813">Transport</keyword>
<comment type="subcellular location">
    <subcellularLocation>
        <location evidence="2">Membrane</location>
    </subcellularLocation>
</comment>
<protein>
    <recommendedName>
        <fullName evidence="13">Ubiquinol oxidase</fullName>
        <ecNumber evidence="13">1.10.3.11</ecNumber>
    </recommendedName>
</protein>
<evidence type="ECO:0000256" key="11">
    <source>
        <dbReference type="ARBA" id="ARBA00023004"/>
    </source>
</evidence>
<evidence type="ECO:0000256" key="4">
    <source>
        <dbReference type="ARBA" id="ARBA00022448"/>
    </source>
</evidence>
<dbReference type="PANTHER" id="PTHR31803">
    <property type="entry name" value="ALTERNATIVE OXIDASE"/>
    <property type="match status" value="1"/>
</dbReference>
<dbReference type="Gene3D" id="1.20.1260.140">
    <property type="entry name" value="Alternative oxidase"/>
    <property type="match status" value="1"/>
</dbReference>
<name>K8EN05_9CHLO</name>
<organism evidence="16 17">
    <name type="scientific">Bathycoccus prasinos</name>
    <dbReference type="NCBI Taxonomy" id="41875"/>
    <lineage>
        <taxon>Eukaryota</taxon>
        <taxon>Viridiplantae</taxon>
        <taxon>Chlorophyta</taxon>
        <taxon>Mamiellophyceae</taxon>
        <taxon>Mamiellales</taxon>
        <taxon>Bathycoccaceae</taxon>
        <taxon>Bathycoccus</taxon>
    </lineage>
</organism>
<dbReference type="GO" id="GO:0009916">
    <property type="term" value="F:alternative oxidase activity"/>
    <property type="evidence" value="ECO:0007669"/>
    <property type="project" value="UniProtKB-UniRule"/>
</dbReference>
<comment type="cofactor">
    <cofactor evidence="13">
        <name>Fe cation</name>
        <dbReference type="ChEBI" id="CHEBI:24875"/>
    </cofactor>
    <text evidence="13">Binds 2 iron ions per subunit.</text>
</comment>
<evidence type="ECO:0000256" key="14">
    <source>
        <dbReference type="SAM" id="MobiDB-lite"/>
    </source>
</evidence>
<keyword evidence="17" id="KW-1185">Reference proteome</keyword>
<feature type="region of interest" description="Disordered" evidence="14">
    <location>
        <begin position="363"/>
        <end position="393"/>
    </location>
</feature>
<keyword evidence="6 13" id="KW-0812">Transmembrane</keyword>
<evidence type="ECO:0000256" key="7">
    <source>
        <dbReference type="ARBA" id="ARBA00022723"/>
    </source>
</evidence>
<dbReference type="GO" id="GO:0010230">
    <property type="term" value="P:alternative respiration"/>
    <property type="evidence" value="ECO:0007669"/>
    <property type="project" value="TreeGrafter"/>
</dbReference>
<dbReference type="eggNOG" id="ENOG502QRMM">
    <property type="taxonomic scope" value="Eukaryota"/>
</dbReference>
<evidence type="ECO:0000256" key="13">
    <source>
        <dbReference type="RuleBase" id="RU003779"/>
    </source>
</evidence>
<keyword evidence="8 13" id="KW-0249">Electron transport</keyword>
<dbReference type="GO" id="GO:0098803">
    <property type="term" value="C:respiratory chain complex"/>
    <property type="evidence" value="ECO:0007669"/>
    <property type="project" value="UniProtKB-UniRule"/>
</dbReference>
<comment type="catalytic activity">
    <reaction evidence="1 13">
        <text>2 a ubiquinol + O2 = 2 a ubiquinone + 2 H2O</text>
        <dbReference type="Rhea" id="RHEA:30255"/>
        <dbReference type="Rhea" id="RHEA-COMP:9565"/>
        <dbReference type="Rhea" id="RHEA-COMP:9566"/>
        <dbReference type="ChEBI" id="CHEBI:15377"/>
        <dbReference type="ChEBI" id="CHEBI:15379"/>
        <dbReference type="ChEBI" id="CHEBI:16389"/>
        <dbReference type="ChEBI" id="CHEBI:17976"/>
        <dbReference type="EC" id="1.10.3.11"/>
    </reaction>
</comment>
<feature type="transmembrane region" description="Helical" evidence="15">
    <location>
        <begin position="164"/>
        <end position="183"/>
    </location>
</feature>
<keyword evidence="9 15" id="KW-1133">Transmembrane helix</keyword>
<evidence type="ECO:0000256" key="6">
    <source>
        <dbReference type="ARBA" id="ARBA00022692"/>
    </source>
</evidence>
<evidence type="ECO:0000256" key="10">
    <source>
        <dbReference type="ARBA" id="ARBA00023002"/>
    </source>
</evidence>
<dbReference type="GO" id="GO:0106292">
    <property type="term" value="F:superoxide-generating NADPH oxidase activity"/>
    <property type="evidence" value="ECO:0007669"/>
    <property type="project" value="UniProtKB-ARBA"/>
</dbReference>
<keyword evidence="12 13" id="KW-0472">Membrane</keyword>